<evidence type="ECO:0000256" key="5">
    <source>
        <dbReference type="ARBA" id="ARBA00022989"/>
    </source>
</evidence>
<evidence type="ECO:0000313" key="8">
    <source>
        <dbReference type="Proteomes" id="UP000015102"/>
    </source>
</evidence>
<comment type="similarity">
    <text evidence="2">Belongs to the major facilitator superfamily.</text>
</comment>
<evidence type="ECO:0000256" key="6">
    <source>
        <dbReference type="ARBA" id="ARBA00023136"/>
    </source>
</evidence>
<dbReference type="Proteomes" id="UP000015102">
    <property type="component" value="Unassembled WGS sequence"/>
</dbReference>
<evidence type="ECO:0000256" key="4">
    <source>
        <dbReference type="ARBA" id="ARBA00022692"/>
    </source>
</evidence>
<comment type="subcellular location">
    <subcellularLocation>
        <location evidence="1">Membrane</location>
        <topology evidence="1">Multi-pass membrane protein</topology>
    </subcellularLocation>
</comment>
<reference evidence="7" key="2">
    <citation type="submission" date="2015-06" db="UniProtKB">
        <authorList>
            <consortium name="EnsemblMetazoa"/>
        </authorList>
    </citation>
    <scope>IDENTIFICATION</scope>
</reference>
<proteinExistence type="inferred from homology"/>
<keyword evidence="6" id="KW-0472">Membrane</keyword>
<dbReference type="GO" id="GO:0016020">
    <property type="term" value="C:membrane"/>
    <property type="evidence" value="ECO:0007669"/>
    <property type="project" value="UniProtKB-SubCell"/>
</dbReference>
<name>T1H280_MEGSC</name>
<evidence type="ECO:0000256" key="3">
    <source>
        <dbReference type="ARBA" id="ARBA00022448"/>
    </source>
</evidence>
<protein>
    <recommendedName>
        <fullName evidence="9">Major facilitator superfamily (MFS) profile domain-containing protein</fullName>
    </recommendedName>
</protein>
<evidence type="ECO:0000256" key="2">
    <source>
        <dbReference type="ARBA" id="ARBA00008335"/>
    </source>
</evidence>
<dbReference type="SUPFAM" id="SSF103473">
    <property type="entry name" value="MFS general substrate transporter"/>
    <property type="match status" value="1"/>
</dbReference>
<organism evidence="7 8">
    <name type="scientific">Megaselia scalaris</name>
    <name type="common">Humpbacked fly</name>
    <name type="synonym">Phora scalaris</name>
    <dbReference type="NCBI Taxonomy" id="36166"/>
    <lineage>
        <taxon>Eukaryota</taxon>
        <taxon>Metazoa</taxon>
        <taxon>Ecdysozoa</taxon>
        <taxon>Arthropoda</taxon>
        <taxon>Hexapoda</taxon>
        <taxon>Insecta</taxon>
        <taxon>Pterygota</taxon>
        <taxon>Neoptera</taxon>
        <taxon>Endopterygota</taxon>
        <taxon>Diptera</taxon>
        <taxon>Brachycera</taxon>
        <taxon>Muscomorpha</taxon>
        <taxon>Platypezoidea</taxon>
        <taxon>Phoridae</taxon>
        <taxon>Megaseliini</taxon>
        <taxon>Megaselia</taxon>
    </lineage>
</organism>
<keyword evidence="4" id="KW-0812">Transmembrane</keyword>
<dbReference type="EMBL" id="CAQQ02087899">
    <property type="status" value="NOT_ANNOTATED_CDS"/>
    <property type="molecule type" value="Genomic_DNA"/>
</dbReference>
<reference evidence="8" key="1">
    <citation type="submission" date="2013-02" db="EMBL/GenBank/DDBJ databases">
        <authorList>
            <person name="Hughes D."/>
        </authorList>
    </citation>
    <scope>NUCLEOTIDE SEQUENCE</scope>
    <source>
        <strain>Durham</strain>
        <strain evidence="8">NC isolate 2 -- Noor lab</strain>
    </source>
</reference>
<dbReference type="AlphaFoldDB" id="T1H280"/>
<dbReference type="HOGENOM" id="CLU_2152072_0_0_1"/>
<evidence type="ECO:0000313" key="7">
    <source>
        <dbReference type="EnsemblMetazoa" id="MESCA010316-PA"/>
    </source>
</evidence>
<accession>T1H280</accession>
<dbReference type="InterPro" id="IPR036259">
    <property type="entry name" value="MFS_trans_sf"/>
</dbReference>
<evidence type="ECO:0000256" key="1">
    <source>
        <dbReference type="ARBA" id="ARBA00004141"/>
    </source>
</evidence>
<dbReference type="GO" id="GO:0022857">
    <property type="term" value="F:transmembrane transporter activity"/>
    <property type="evidence" value="ECO:0007669"/>
    <property type="project" value="InterPro"/>
</dbReference>
<dbReference type="Pfam" id="PF00083">
    <property type="entry name" value="Sugar_tr"/>
    <property type="match status" value="1"/>
</dbReference>
<evidence type="ECO:0008006" key="9">
    <source>
        <dbReference type="Google" id="ProtNLM"/>
    </source>
</evidence>
<dbReference type="InterPro" id="IPR005828">
    <property type="entry name" value="MFS_sugar_transport-like"/>
</dbReference>
<dbReference type="STRING" id="36166.T1H280"/>
<keyword evidence="8" id="KW-1185">Reference proteome</keyword>
<dbReference type="PANTHER" id="PTHR23511">
    <property type="entry name" value="SYNAPTIC VESICLE GLYCOPROTEIN 2"/>
    <property type="match status" value="1"/>
</dbReference>
<dbReference type="Gene3D" id="1.20.1250.20">
    <property type="entry name" value="MFS general substrate transporter like domains"/>
    <property type="match status" value="1"/>
</dbReference>
<keyword evidence="3" id="KW-0813">Transport</keyword>
<sequence>QYKPWRLFILVCGLPGFFSALCLFKFPESPKFTLSVGREAYTLKSLRTIYTWNTGKDPAEFEIKSLIQDEGEQRESCSYSKLQIFRSMWNQTAPFFRYICCHKESSFGSHIF</sequence>
<keyword evidence="5" id="KW-1133">Transmembrane helix</keyword>
<dbReference type="EnsemblMetazoa" id="MESCA010316-RA">
    <property type="protein sequence ID" value="MESCA010316-PA"/>
    <property type="gene ID" value="MESCA010316"/>
</dbReference>
<dbReference type="PANTHER" id="PTHR23511:SF37">
    <property type="entry name" value="MAJOR FACILITATOR SUPERFAMILY (MFS) PROFILE DOMAIN-CONTAINING PROTEIN-RELATED"/>
    <property type="match status" value="1"/>
</dbReference>